<keyword evidence="10" id="KW-0496">Mitochondrion</keyword>
<dbReference type="InterPro" id="IPR039653">
    <property type="entry name" value="Prenyltransferase"/>
</dbReference>
<evidence type="ECO:0000256" key="6">
    <source>
        <dbReference type="ARBA" id="ARBA00022989"/>
    </source>
</evidence>
<sequence length="372" mass="41002">MNSLLLTSTRCSRFNKHLLVRIPSSKEYWNKKTRIPTLTRYRHETGHHSASLQQNLDPPAPPNVIVVATSKPWVDRLPARIQPYLYLTRIDKPIGTVLLYLPCTWSITMASYALHTPWTTPLTYLSLFGTGALIMRGAGCTINDLWDRKLDKAVERTKERPLARGDITPTQAFAFLGLQLSAGLGVLVQLNWYSILLGASSLSVVSIYPFMKRITYWPQAVLGLAFNWGALLGWSAVAGTVNWSVCLPLYAGGICWTLVYDTLYAHQDKSDDVTAGIRSTALLFGAQTRPILSALSASSLSLITYAGYLNGQGAPFYLGTALAGAQLARVLWSTDLEQRASCWRAFVGCGWAGFWVWMGALSDYALLAAGQM</sequence>
<dbReference type="GO" id="GO:0006744">
    <property type="term" value="P:ubiquinone biosynthetic process"/>
    <property type="evidence" value="ECO:0007669"/>
    <property type="project" value="UniProtKB-UniRule"/>
</dbReference>
<evidence type="ECO:0000256" key="5">
    <source>
        <dbReference type="ARBA" id="ARBA00022692"/>
    </source>
</evidence>
<dbReference type="Proteomes" id="UP000053477">
    <property type="component" value="Unassembled WGS sequence"/>
</dbReference>
<gene>
    <name evidence="11" type="ORF">SCHPADRAFT_836602</name>
</gene>
<reference evidence="11 12" key="1">
    <citation type="submission" date="2015-04" db="EMBL/GenBank/DDBJ databases">
        <title>Complete genome sequence of Schizopora paradoxa KUC8140, a cosmopolitan wood degrader in East Asia.</title>
        <authorList>
            <consortium name="DOE Joint Genome Institute"/>
            <person name="Min B."/>
            <person name="Park H."/>
            <person name="Jang Y."/>
            <person name="Kim J.-J."/>
            <person name="Kim K.H."/>
            <person name="Pangilinan J."/>
            <person name="Lipzen A."/>
            <person name="Riley R."/>
            <person name="Grigoriev I.V."/>
            <person name="Spatafora J.W."/>
            <person name="Choi I.-G."/>
        </authorList>
    </citation>
    <scope>NUCLEOTIDE SEQUENCE [LARGE SCALE GENOMIC DNA]</scope>
    <source>
        <strain evidence="11 12">KUC8140</strain>
    </source>
</reference>
<dbReference type="EMBL" id="KQ086135">
    <property type="protein sequence ID" value="KLO07516.1"/>
    <property type="molecule type" value="Genomic_DNA"/>
</dbReference>
<dbReference type="HAMAP" id="MF_01635">
    <property type="entry name" value="UbiA"/>
    <property type="match status" value="1"/>
</dbReference>
<feature type="transmembrane region" description="Helical" evidence="10">
    <location>
        <begin position="97"/>
        <end position="118"/>
    </location>
</feature>
<dbReference type="InterPro" id="IPR044878">
    <property type="entry name" value="UbiA_sf"/>
</dbReference>
<evidence type="ECO:0000313" key="11">
    <source>
        <dbReference type="EMBL" id="KLO07516.1"/>
    </source>
</evidence>
<keyword evidence="4 10" id="KW-0808">Transferase</keyword>
<comment type="subcellular location">
    <subcellularLocation>
        <location evidence="2 10">Mitochondrion inner membrane</location>
        <topology evidence="2 10">Multi-pass membrane protein</topology>
        <orientation evidence="2 10">Matrix side</orientation>
    </subcellularLocation>
</comment>
<keyword evidence="10" id="KW-0831">Ubiquinone biosynthesis</keyword>
<dbReference type="Gene3D" id="1.10.357.140">
    <property type="entry name" value="UbiA prenyltransferase"/>
    <property type="match status" value="1"/>
</dbReference>
<evidence type="ECO:0000256" key="4">
    <source>
        <dbReference type="ARBA" id="ARBA00022679"/>
    </source>
</evidence>
<comment type="cofactor">
    <cofactor evidence="1 10">
        <name>Mg(2+)</name>
        <dbReference type="ChEBI" id="CHEBI:18420"/>
    </cofactor>
</comment>
<feature type="transmembrane region" description="Helical" evidence="10">
    <location>
        <begin position="217"/>
        <end position="235"/>
    </location>
</feature>
<dbReference type="Pfam" id="PF01040">
    <property type="entry name" value="UbiA"/>
    <property type="match status" value="1"/>
</dbReference>
<proteinExistence type="inferred from homology"/>
<dbReference type="InParanoid" id="A0A0H2RRS6"/>
<keyword evidence="10" id="KW-0999">Mitochondrion inner membrane</keyword>
<dbReference type="PANTHER" id="PTHR11048:SF28">
    <property type="entry name" value="4-HYDROXYBENZOATE POLYPRENYLTRANSFERASE, MITOCHONDRIAL"/>
    <property type="match status" value="1"/>
</dbReference>
<evidence type="ECO:0000256" key="1">
    <source>
        <dbReference type="ARBA" id="ARBA00001946"/>
    </source>
</evidence>
<evidence type="ECO:0000256" key="3">
    <source>
        <dbReference type="ARBA" id="ARBA00005985"/>
    </source>
</evidence>
<evidence type="ECO:0000256" key="10">
    <source>
        <dbReference type="HAMAP-Rule" id="MF_03189"/>
    </source>
</evidence>
<dbReference type="PROSITE" id="PS00943">
    <property type="entry name" value="UBIA"/>
    <property type="match status" value="1"/>
</dbReference>
<comment type="function">
    <text evidence="9 10">Catalyzes the prenylation of para-hydroxybenzoate (PHB) with an all-trans polyprenyl group. Mediates the second step in the final reaction sequence of coenzyme Q (CoQ) biosynthesis, which is the condensation of the polyisoprenoid side chain with PHB, generating the first membrane-bound Q intermediate.</text>
</comment>
<dbReference type="STRING" id="27342.A0A0H2RRS6"/>
<dbReference type="FunFam" id="1.20.120.1780:FF:000001">
    <property type="entry name" value="4-hydroxybenzoate octaprenyltransferase"/>
    <property type="match status" value="1"/>
</dbReference>
<feature type="transmembrane region" description="Helical" evidence="10">
    <location>
        <begin position="124"/>
        <end position="146"/>
    </location>
</feature>
<name>A0A0H2RRS6_9AGAM</name>
<dbReference type="EC" id="2.5.1.39" evidence="10"/>
<dbReference type="InterPro" id="IPR030470">
    <property type="entry name" value="UbiA_prenylTrfase_CS"/>
</dbReference>
<dbReference type="NCBIfam" id="TIGR01474">
    <property type="entry name" value="ubiA_proteo"/>
    <property type="match status" value="1"/>
</dbReference>
<evidence type="ECO:0000256" key="7">
    <source>
        <dbReference type="ARBA" id="ARBA00023136"/>
    </source>
</evidence>
<dbReference type="InterPro" id="IPR006370">
    <property type="entry name" value="HB_polyprenyltransferase-like"/>
</dbReference>
<dbReference type="UniPathway" id="UPA00232"/>
<feature type="transmembrane region" description="Helical" evidence="10">
    <location>
        <begin position="344"/>
        <end position="367"/>
    </location>
</feature>
<feature type="transmembrane region" description="Helical" evidence="10">
    <location>
        <begin position="241"/>
        <end position="260"/>
    </location>
</feature>
<accession>A0A0H2RRS6</accession>
<dbReference type="PANTHER" id="PTHR11048">
    <property type="entry name" value="PRENYLTRANSFERASES"/>
    <property type="match status" value="1"/>
</dbReference>
<comment type="similarity">
    <text evidence="3 10">Belongs to the UbiA prenyltransferase family.</text>
</comment>
<keyword evidence="5 10" id="KW-0812">Transmembrane</keyword>
<evidence type="ECO:0000256" key="2">
    <source>
        <dbReference type="ARBA" id="ARBA00004292"/>
    </source>
</evidence>
<keyword evidence="12" id="KW-1185">Reference proteome</keyword>
<dbReference type="InterPro" id="IPR000537">
    <property type="entry name" value="UbiA_prenyltransferase"/>
</dbReference>
<dbReference type="CDD" id="cd13959">
    <property type="entry name" value="PT_UbiA_COQ2"/>
    <property type="match status" value="1"/>
</dbReference>
<dbReference type="FunFam" id="1.10.357.140:FF:000003">
    <property type="entry name" value="4-hydroxybenzoate polyprenyltransferase, mitochondrial"/>
    <property type="match status" value="1"/>
</dbReference>
<protein>
    <recommendedName>
        <fullName evidence="10">4-hydroxybenzoate polyprenyltransferase, mitochondrial</fullName>
        <shortName evidence="10">4-HB polyprenyltransferase</shortName>
        <ecNumber evidence="10">2.5.1.39</ecNumber>
    </recommendedName>
    <alternativeName>
        <fullName evidence="10">Para-hydroxybenzoate--polyprenyltransferase</fullName>
        <shortName evidence="10">PHB:PPT</shortName>
        <shortName evidence="10">PHB:polyprenyltransferase</shortName>
    </alternativeName>
</protein>
<dbReference type="AlphaFoldDB" id="A0A0H2RRS6"/>
<feature type="transmembrane region" description="Helical" evidence="10">
    <location>
        <begin position="167"/>
        <end position="186"/>
    </location>
</feature>
<keyword evidence="6 10" id="KW-1133">Transmembrane helix</keyword>
<dbReference type="GO" id="GO:0005743">
    <property type="term" value="C:mitochondrial inner membrane"/>
    <property type="evidence" value="ECO:0007669"/>
    <property type="project" value="UniProtKB-SubCell"/>
</dbReference>
<organism evidence="11 12">
    <name type="scientific">Schizopora paradoxa</name>
    <dbReference type="NCBI Taxonomy" id="27342"/>
    <lineage>
        <taxon>Eukaryota</taxon>
        <taxon>Fungi</taxon>
        <taxon>Dikarya</taxon>
        <taxon>Basidiomycota</taxon>
        <taxon>Agaricomycotina</taxon>
        <taxon>Agaricomycetes</taxon>
        <taxon>Hymenochaetales</taxon>
        <taxon>Schizoporaceae</taxon>
        <taxon>Schizopora</taxon>
    </lineage>
</organism>
<comment type="catalytic activity">
    <reaction evidence="8 10">
        <text>an all-trans-polyprenyl diphosphate + 4-hydroxybenzoate = a 4-hydroxy-3-(all-trans-polyprenyl)benzoate + diphosphate</text>
        <dbReference type="Rhea" id="RHEA:44504"/>
        <dbReference type="Rhea" id="RHEA-COMP:9514"/>
        <dbReference type="Rhea" id="RHEA-COMP:9564"/>
        <dbReference type="ChEBI" id="CHEBI:17879"/>
        <dbReference type="ChEBI" id="CHEBI:33019"/>
        <dbReference type="ChEBI" id="CHEBI:58914"/>
        <dbReference type="ChEBI" id="CHEBI:78396"/>
        <dbReference type="EC" id="2.5.1.39"/>
    </reaction>
</comment>
<dbReference type="GO" id="GO:0008299">
    <property type="term" value="P:isoprenoid biosynthetic process"/>
    <property type="evidence" value="ECO:0007669"/>
    <property type="project" value="UniProtKB-UniRule"/>
</dbReference>
<comment type="pathway">
    <text evidence="10">Cofactor biosynthesis; ubiquinone biosynthesis.</text>
</comment>
<evidence type="ECO:0000256" key="8">
    <source>
        <dbReference type="ARBA" id="ARBA00052313"/>
    </source>
</evidence>
<dbReference type="GO" id="GO:0008412">
    <property type="term" value="F:4-hydroxybenzoate polyprenyltransferase activity"/>
    <property type="evidence" value="ECO:0007669"/>
    <property type="project" value="UniProtKB-EC"/>
</dbReference>
<keyword evidence="7 10" id="KW-0472">Membrane</keyword>
<evidence type="ECO:0000256" key="9">
    <source>
        <dbReference type="ARBA" id="ARBA00058997"/>
    </source>
</evidence>
<dbReference type="FunCoup" id="A0A0H2RRS6">
    <property type="interactions" value="206"/>
</dbReference>
<evidence type="ECO:0000313" key="12">
    <source>
        <dbReference type="Proteomes" id="UP000053477"/>
    </source>
</evidence>
<keyword evidence="10" id="KW-0414">Isoprene biosynthesis</keyword>
<dbReference type="OrthoDB" id="18170at2759"/>
<feature type="transmembrane region" description="Helical" evidence="10">
    <location>
        <begin position="314"/>
        <end position="332"/>
    </location>
</feature>